<dbReference type="EMBL" id="QKYT01000085">
    <property type="protein sequence ID" value="RIA94283.1"/>
    <property type="molecule type" value="Genomic_DNA"/>
</dbReference>
<organism evidence="2 3">
    <name type="scientific">Glomus cerebriforme</name>
    <dbReference type="NCBI Taxonomy" id="658196"/>
    <lineage>
        <taxon>Eukaryota</taxon>
        <taxon>Fungi</taxon>
        <taxon>Fungi incertae sedis</taxon>
        <taxon>Mucoromycota</taxon>
        <taxon>Glomeromycotina</taxon>
        <taxon>Glomeromycetes</taxon>
        <taxon>Glomerales</taxon>
        <taxon>Glomeraceae</taxon>
        <taxon>Glomus</taxon>
    </lineage>
</organism>
<keyword evidence="3" id="KW-1185">Reference proteome</keyword>
<dbReference type="Proteomes" id="UP000265703">
    <property type="component" value="Unassembled WGS sequence"/>
</dbReference>
<dbReference type="Gene3D" id="2.100.10.30">
    <property type="entry name" value="Jacalin-like lectin domain"/>
    <property type="match status" value="1"/>
</dbReference>
<accession>A0A397T7V0</accession>
<dbReference type="InterPro" id="IPR036404">
    <property type="entry name" value="Jacalin-like_lectin_dom_sf"/>
</dbReference>
<dbReference type="Pfam" id="PF01419">
    <property type="entry name" value="Jacalin"/>
    <property type="match status" value="1"/>
</dbReference>
<evidence type="ECO:0000259" key="1">
    <source>
        <dbReference type="Pfam" id="PF01419"/>
    </source>
</evidence>
<proteinExistence type="predicted"/>
<sequence>MYNFQYLYIKLSIIIKNLRCIQGNWSKNSVTIDGTSHDYQGNKYGGNGGTKQDPIHTVDEQLTRISGRYGDYYGTMAIKFLEFRTSQNTYRFGNPGDTEDTAFTLPVGSDVHLEDWNHYWKYLWKTWKHNFLIKSFGLEVSNQVFYYWKHKMHITACGCYLWWW</sequence>
<gene>
    <name evidence="2" type="ORF">C1645_803628</name>
</gene>
<protein>
    <recommendedName>
        <fullName evidence="1">Jacalin-type lectin domain-containing protein</fullName>
    </recommendedName>
</protein>
<evidence type="ECO:0000313" key="2">
    <source>
        <dbReference type="EMBL" id="RIA94283.1"/>
    </source>
</evidence>
<dbReference type="InterPro" id="IPR001229">
    <property type="entry name" value="Jacalin-like_lectin_dom"/>
</dbReference>
<dbReference type="OrthoDB" id="2448640at2759"/>
<feature type="domain" description="Jacalin-type lectin" evidence="1">
    <location>
        <begin position="31"/>
        <end position="107"/>
    </location>
</feature>
<dbReference type="AlphaFoldDB" id="A0A397T7V0"/>
<name>A0A397T7V0_9GLOM</name>
<reference evidence="2 3" key="1">
    <citation type="submission" date="2018-06" db="EMBL/GenBank/DDBJ databases">
        <title>Comparative genomics reveals the genomic features of Rhizophagus irregularis, R. cerebriforme, R. diaphanum and Gigaspora rosea, and their symbiotic lifestyle signature.</title>
        <authorList>
            <person name="Morin E."/>
            <person name="San Clemente H."/>
            <person name="Chen E.C.H."/>
            <person name="De La Providencia I."/>
            <person name="Hainaut M."/>
            <person name="Kuo A."/>
            <person name="Kohler A."/>
            <person name="Murat C."/>
            <person name="Tang N."/>
            <person name="Roy S."/>
            <person name="Loubradou J."/>
            <person name="Henrissat B."/>
            <person name="Grigoriev I.V."/>
            <person name="Corradi N."/>
            <person name="Roux C."/>
            <person name="Martin F.M."/>
        </authorList>
    </citation>
    <scope>NUCLEOTIDE SEQUENCE [LARGE SCALE GENOMIC DNA]</scope>
    <source>
        <strain evidence="2 3">DAOM 227022</strain>
    </source>
</reference>
<dbReference type="SUPFAM" id="SSF51101">
    <property type="entry name" value="Mannose-binding lectins"/>
    <property type="match status" value="1"/>
</dbReference>
<comment type="caution">
    <text evidence="2">The sequence shown here is derived from an EMBL/GenBank/DDBJ whole genome shotgun (WGS) entry which is preliminary data.</text>
</comment>
<evidence type="ECO:0000313" key="3">
    <source>
        <dbReference type="Proteomes" id="UP000265703"/>
    </source>
</evidence>